<keyword evidence="3" id="KW-1185">Reference proteome</keyword>
<feature type="transmembrane region" description="Helical" evidence="1">
    <location>
        <begin position="6"/>
        <end position="34"/>
    </location>
</feature>
<proteinExistence type="predicted"/>
<protein>
    <submittedName>
        <fullName evidence="2">Uncharacterized protein</fullName>
    </submittedName>
</protein>
<dbReference type="AlphaFoldDB" id="A0A1R3L073"/>
<name>A0A1R3L073_9ROSI</name>
<reference evidence="3" key="1">
    <citation type="submission" date="2013-09" db="EMBL/GenBank/DDBJ databases">
        <title>Corchorus olitorius genome sequencing.</title>
        <authorList>
            <person name="Alam M."/>
            <person name="Haque M.S."/>
            <person name="Islam M.S."/>
            <person name="Emdad E.M."/>
            <person name="Islam M.M."/>
            <person name="Ahmed B."/>
            <person name="Halim A."/>
            <person name="Hossen Q.M.M."/>
            <person name="Hossain M.Z."/>
            <person name="Ahmed R."/>
            <person name="Khan M.M."/>
            <person name="Islam R."/>
            <person name="Rashid M.M."/>
            <person name="Khan S.A."/>
            <person name="Rahman M.S."/>
            <person name="Alam M."/>
            <person name="Yahiya A.S."/>
            <person name="Khan M.S."/>
            <person name="Azam M.S."/>
            <person name="Haque T."/>
            <person name="Lashkar M.Z.H."/>
            <person name="Akhand A.I."/>
            <person name="Morshed G."/>
            <person name="Roy S."/>
            <person name="Uddin K.S."/>
            <person name="Rabeya T."/>
            <person name="Hossain A.S."/>
            <person name="Chowdhury A."/>
            <person name="Snigdha A.R."/>
            <person name="Mortoza M.S."/>
            <person name="Matin S.A."/>
            <person name="Hoque S.M.E."/>
            <person name="Islam M.K."/>
            <person name="Roy D.K."/>
            <person name="Haider R."/>
            <person name="Moosa M.M."/>
            <person name="Elias S.M."/>
            <person name="Hasan A.M."/>
            <person name="Jahan S."/>
            <person name="Shafiuddin M."/>
            <person name="Mahmood N."/>
            <person name="Shommy N.S."/>
        </authorList>
    </citation>
    <scope>NUCLEOTIDE SEQUENCE [LARGE SCALE GENOMIC DNA]</scope>
    <source>
        <strain evidence="3">cv. O-4</strain>
    </source>
</reference>
<dbReference type="EMBL" id="AWUE01006866">
    <property type="protein sequence ID" value="OMP12755.1"/>
    <property type="molecule type" value="Genomic_DNA"/>
</dbReference>
<evidence type="ECO:0000313" key="3">
    <source>
        <dbReference type="Proteomes" id="UP000187203"/>
    </source>
</evidence>
<keyword evidence="1" id="KW-0472">Membrane</keyword>
<sequence>MATKGFTTAIMAIMELGMVVMAMLMAMVTTIAMLHHASNNNNKEGN</sequence>
<dbReference type="Proteomes" id="UP000187203">
    <property type="component" value="Unassembled WGS sequence"/>
</dbReference>
<keyword evidence="1" id="KW-0812">Transmembrane</keyword>
<keyword evidence="1" id="KW-1133">Transmembrane helix</keyword>
<evidence type="ECO:0000313" key="2">
    <source>
        <dbReference type="EMBL" id="OMP12755.1"/>
    </source>
</evidence>
<accession>A0A1R3L073</accession>
<comment type="caution">
    <text evidence="2">The sequence shown here is derived from an EMBL/GenBank/DDBJ whole genome shotgun (WGS) entry which is preliminary data.</text>
</comment>
<gene>
    <name evidence="2" type="ORF">COLO4_02798</name>
</gene>
<evidence type="ECO:0000256" key="1">
    <source>
        <dbReference type="SAM" id="Phobius"/>
    </source>
</evidence>
<organism evidence="2 3">
    <name type="scientific">Corchorus olitorius</name>
    <dbReference type="NCBI Taxonomy" id="93759"/>
    <lineage>
        <taxon>Eukaryota</taxon>
        <taxon>Viridiplantae</taxon>
        <taxon>Streptophyta</taxon>
        <taxon>Embryophyta</taxon>
        <taxon>Tracheophyta</taxon>
        <taxon>Spermatophyta</taxon>
        <taxon>Magnoliopsida</taxon>
        <taxon>eudicotyledons</taxon>
        <taxon>Gunneridae</taxon>
        <taxon>Pentapetalae</taxon>
        <taxon>rosids</taxon>
        <taxon>malvids</taxon>
        <taxon>Malvales</taxon>
        <taxon>Malvaceae</taxon>
        <taxon>Grewioideae</taxon>
        <taxon>Apeibeae</taxon>
        <taxon>Corchorus</taxon>
    </lineage>
</organism>